<evidence type="ECO:0000259" key="7">
    <source>
        <dbReference type="PROSITE" id="PS50109"/>
    </source>
</evidence>
<dbReference type="PANTHER" id="PTHR43711:SF31">
    <property type="entry name" value="HISTIDINE KINASE"/>
    <property type="match status" value="1"/>
</dbReference>
<evidence type="ECO:0000313" key="8">
    <source>
        <dbReference type="EMBL" id="EIY20704.1"/>
    </source>
</evidence>
<dbReference type="PANTHER" id="PTHR43711">
    <property type="entry name" value="TWO-COMPONENT HISTIDINE KINASE"/>
    <property type="match status" value="1"/>
</dbReference>
<dbReference type="PROSITE" id="PS50109">
    <property type="entry name" value="HIS_KIN"/>
    <property type="match status" value="1"/>
</dbReference>
<dbReference type="InterPro" id="IPR035965">
    <property type="entry name" value="PAS-like_dom_sf"/>
</dbReference>
<dbReference type="HOGENOM" id="CLU_000445_89_2_10"/>
<dbReference type="PATRIC" id="fig|997874.3.peg.5584"/>
<evidence type="ECO:0000256" key="2">
    <source>
        <dbReference type="ARBA" id="ARBA00012438"/>
    </source>
</evidence>
<accession>I9EKJ5</accession>
<dbReference type="SUPFAM" id="SSF47384">
    <property type="entry name" value="Homodimeric domain of signal transducing histidine kinase"/>
    <property type="match status" value="1"/>
</dbReference>
<evidence type="ECO:0000313" key="9">
    <source>
        <dbReference type="Proteomes" id="UP000003741"/>
    </source>
</evidence>
<dbReference type="Pfam" id="PF02518">
    <property type="entry name" value="HATPase_c"/>
    <property type="match status" value="1"/>
</dbReference>
<protein>
    <recommendedName>
        <fullName evidence="2">histidine kinase</fullName>
        <ecNumber evidence="2">2.7.13.3</ecNumber>
    </recommendedName>
</protein>
<dbReference type="InterPro" id="IPR005467">
    <property type="entry name" value="His_kinase_dom"/>
</dbReference>
<dbReference type="SMART" id="SM00387">
    <property type="entry name" value="HATPase_c"/>
    <property type="match status" value="1"/>
</dbReference>
<dbReference type="SUPFAM" id="SSF55874">
    <property type="entry name" value="ATPase domain of HSP90 chaperone/DNA topoisomerase II/histidine kinase"/>
    <property type="match status" value="1"/>
</dbReference>
<reference evidence="8 9" key="1">
    <citation type="submission" date="2012-02" db="EMBL/GenBank/DDBJ databases">
        <title>The Genome Sequence of Bacteroides cellulosilyticus CL02T12C19.</title>
        <authorList>
            <consortium name="The Broad Institute Genome Sequencing Platform"/>
            <person name="Earl A."/>
            <person name="Ward D."/>
            <person name="Feldgarden M."/>
            <person name="Gevers D."/>
            <person name="Zitomersky N.L."/>
            <person name="Coyne M.J."/>
            <person name="Comstock L.E."/>
            <person name="Young S.K."/>
            <person name="Zeng Q."/>
            <person name="Gargeya S."/>
            <person name="Fitzgerald M."/>
            <person name="Haas B."/>
            <person name="Abouelleil A."/>
            <person name="Alvarado L."/>
            <person name="Arachchi H.M."/>
            <person name="Berlin A."/>
            <person name="Chapman S.B."/>
            <person name="Gearin G."/>
            <person name="Goldberg J."/>
            <person name="Griggs A."/>
            <person name="Gujja S."/>
            <person name="Hansen M."/>
            <person name="Heiman D."/>
            <person name="Howarth C."/>
            <person name="Larimer J."/>
            <person name="Lui A."/>
            <person name="MacDonald P.J.P."/>
            <person name="McCowen C."/>
            <person name="Montmayeur A."/>
            <person name="Murphy C."/>
            <person name="Neiman D."/>
            <person name="Pearson M."/>
            <person name="Priest M."/>
            <person name="Roberts A."/>
            <person name="Saif S."/>
            <person name="Shea T."/>
            <person name="Sisk P."/>
            <person name="Stolte C."/>
            <person name="Sykes S."/>
            <person name="Wortman J."/>
            <person name="Nusbaum C."/>
            <person name="Birren B."/>
        </authorList>
    </citation>
    <scope>NUCLEOTIDE SEQUENCE [LARGE SCALE GENOMIC DNA]</scope>
    <source>
        <strain evidence="8 9">CL02T12C19</strain>
    </source>
</reference>
<evidence type="ECO:0000256" key="6">
    <source>
        <dbReference type="ARBA" id="ARBA00023012"/>
    </source>
</evidence>
<dbReference type="Proteomes" id="UP000003741">
    <property type="component" value="Unassembled WGS sequence"/>
</dbReference>
<evidence type="ECO:0000256" key="1">
    <source>
        <dbReference type="ARBA" id="ARBA00000085"/>
    </source>
</evidence>
<dbReference type="EMBL" id="AGXG01000121">
    <property type="protein sequence ID" value="EIY20704.1"/>
    <property type="molecule type" value="Genomic_DNA"/>
</dbReference>
<evidence type="ECO:0000256" key="4">
    <source>
        <dbReference type="ARBA" id="ARBA00022679"/>
    </source>
</evidence>
<keyword evidence="3" id="KW-0597">Phosphoprotein</keyword>
<dbReference type="EC" id="2.7.13.3" evidence="2"/>
<keyword evidence="9" id="KW-1185">Reference proteome</keyword>
<dbReference type="InterPro" id="IPR050736">
    <property type="entry name" value="Sensor_HK_Regulatory"/>
</dbReference>
<dbReference type="Gene3D" id="3.30.565.10">
    <property type="entry name" value="Histidine kinase-like ATPase, C-terminal domain"/>
    <property type="match status" value="1"/>
</dbReference>
<dbReference type="Gene3D" id="3.30.450.20">
    <property type="entry name" value="PAS domain"/>
    <property type="match status" value="1"/>
</dbReference>
<dbReference type="InterPro" id="IPR036890">
    <property type="entry name" value="HATPase_C_sf"/>
</dbReference>
<dbReference type="SUPFAM" id="SSF55785">
    <property type="entry name" value="PYP-like sensor domain (PAS domain)"/>
    <property type="match status" value="1"/>
</dbReference>
<feature type="domain" description="Histidine kinase" evidence="7">
    <location>
        <begin position="198"/>
        <end position="407"/>
    </location>
</feature>
<dbReference type="AlphaFoldDB" id="I9EKJ5"/>
<comment type="catalytic activity">
    <reaction evidence="1">
        <text>ATP + protein L-histidine = ADP + protein N-phospho-L-histidine.</text>
        <dbReference type="EC" id="2.7.13.3"/>
    </reaction>
</comment>
<proteinExistence type="predicted"/>
<dbReference type="InterPro" id="IPR004358">
    <property type="entry name" value="Sig_transdc_His_kin-like_C"/>
</dbReference>
<comment type="caution">
    <text evidence="8">The sequence shown here is derived from an EMBL/GenBank/DDBJ whole genome shotgun (WGS) entry which is preliminary data.</text>
</comment>
<organism evidence="8 9">
    <name type="scientific">Bacteroides cellulosilyticus CL02T12C19</name>
    <dbReference type="NCBI Taxonomy" id="997874"/>
    <lineage>
        <taxon>Bacteria</taxon>
        <taxon>Pseudomonadati</taxon>
        <taxon>Bacteroidota</taxon>
        <taxon>Bacteroidia</taxon>
        <taxon>Bacteroidales</taxon>
        <taxon>Bacteroidaceae</taxon>
        <taxon>Bacteroides</taxon>
    </lineage>
</organism>
<keyword evidence="4" id="KW-0808">Transferase</keyword>
<evidence type="ECO:0000256" key="3">
    <source>
        <dbReference type="ARBA" id="ARBA00022553"/>
    </source>
</evidence>
<dbReference type="PRINTS" id="PR00344">
    <property type="entry name" value="BCTRLSENSOR"/>
</dbReference>
<dbReference type="FunFam" id="3.30.565.10:FF:000006">
    <property type="entry name" value="Sensor histidine kinase WalK"/>
    <property type="match status" value="1"/>
</dbReference>
<dbReference type="InterPro" id="IPR003594">
    <property type="entry name" value="HATPase_dom"/>
</dbReference>
<sequence>MLYLLPENDTLQHICLEMRDYKDKTKEELLEIIRELEEQLASRSLPTDPCPDEEPERFREKYGKEILEAIPDMLTVFDRNLDYIELLSSPDTNHVEGLSGKDKSHPNLKDIVPESEYRKIRANMEKVVRTGFPSIGEHSLQFEGEMHHYENLVCPLGDKYLLCMCRDVTSRENAQRELAAARVKAEESDRLKSAFLANMSHEIRTPLNAIVGFSRLVIDPGHDGDKDDYCNIIEQNSELLLCLFNDILDLSAMEAGSLGFVKEKVNVYAACLEEYERHRMKVNKGVKMALDDVDKNLYVIGDRMRIMQVLMNLLSNAAKFTPSGEIHFGYQLRGNVVQFYVKDTGIGIPANRVAKIFERFGKINNFAQGTGLGLTVSRMLVERMGGRIWVRSGEGIGTTFYFTLPMT</sequence>
<dbReference type="InterPro" id="IPR013656">
    <property type="entry name" value="PAS_4"/>
</dbReference>
<dbReference type="Pfam" id="PF00512">
    <property type="entry name" value="HisKA"/>
    <property type="match status" value="1"/>
</dbReference>
<dbReference type="InterPro" id="IPR036097">
    <property type="entry name" value="HisK_dim/P_sf"/>
</dbReference>
<dbReference type="GO" id="GO:0000155">
    <property type="term" value="F:phosphorelay sensor kinase activity"/>
    <property type="evidence" value="ECO:0007669"/>
    <property type="project" value="InterPro"/>
</dbReference>
<keyword evidence="6" id="KW-0902">Two-component regulatory system</keyword>
<evidence type="ECO:0000256" key="5">
    <source>
        <dbReference type="ARBA" id="ARBA00022777"/>
    </source>
</evidence>
<dbReference type="Pfam" id="PF08448">
    <property type="entry name" value="PAS_4"/>
    <property type="match status" value="1"/>
</dbReference>
<gene>
    <name evidence="8" type="ORF">HMPREF1062_05441</name>
</gene>
<dbReference type="Gene3D" id="1.10.287.130">
    <property type="match status" value="1"/>
</dbReference>
<name>I9EKJ5_9BACE</name>
<dbReference type="SMART" id="SM00388">
    <property type="entry name" value="HisKA"/>
    <property type="match status" value="1"/>
</dbReference>
<dbReference type="CDD" id="cd00082">
    <property type="entry name" value="HisKA"/>
    <property type="match status" value="1"/>
</dbReference>
<dbReference type="InterPro" id="IPR003661">
    <property type="entry name" value="HisK_dim/P_dom"/>
</dbReference>
<keyword evidence="5" id="KW-0418">Kinase</keyword>
<dbReference type="CDD" id="cd16922">
    <property type="entry name" value="HATPase_EvgS-ArcB-TorS-like"/>
    <property type="match status" value="1"/>
</dbReference>